<dbReference type="InterPro" id="IPR001902">
    <property type="entry name" value="SLC26A/SulP_fam"/>
</dbReference>
<protein>
    <submittedName>
        <fullName evidence="7">Sodium-independent anion transporter</fullName>
    </submittedName>
</protein>
<dbReference type="Pfam" id="PF00916">
    <property type="entry name" value="Sulfate_transp"/>
    <property type="match status" value="1"/>
</dbReference>
<dbReference type="Pfam" id="PF01740">
    <property type="entry name" value="STAS"/>
    <property type="match status" value="1"/>
</dbReference>
<name>A0A1E8DZZ1_9GAMM</name>
<feature type="domain" description="STAS" evidence="6">
    <location>
        <begin position="456"/>
        <end position="555"/>
    </location>
</feature>
<evidence type="ECO:0000313" key="7">
    <source>
        <dbReference type="EMBL" id="OFE42907.1"/>
    </source>
</evidence>
<evidence type="ECO:0000256" key="3">
    <source>
        <dbReference type="ARBA" id="ARBA00022989"/>
    </source>
</evidence>
<evidence type="ECO:0000256" key="2">
    <source>
        <dbReference type="ARBA" id="ARBA00022692"/>
    </source>
</evidence>
<accession>A0A1E8DZZ1</accession>
<evidence type="ECO:0000256" key="5">
    <source>
        <dbReference type="SAM" id="Phobius"/>
    </source>
</evidence>
<feature type="transmembrane region" description="Helical" evidence="5">
    <location>
        <begin position="184"/>
        <end position="205"/>
    </location>
</feature>
<dbReference type="PROSITE" id="PS50801">
    <property type="entry name" value="STAS"/>
    <property type="match status" value="1"/>
</dbReference>
<dbReference type="Proteomes" id="UP000186931">
    <property type="component" value="Unassembled WGS sequence"/>
</dbReference>
<feature type="transmembrane region" description="Helical" evidence="5">
    <location>
        <begin position="272"/>
        <end position="296"/>
    </location>
</feature>
<dbReference type="SUPFAM" id="SSF52091">
    <property type="entry name" value="SpoIIaa-like"/>
    <property type="match status" value="1"/>
</dbReference>
<feature type="transmembrane region" description="Helical" evidence="5">
    <location>
        <begin position="217"/>
        <end position="239"/>
    </location>
</feature>
<dbReference type="GO" id="GO:0055085">
    <property type="term" value="P:transmembrane transport"/>
    <property type="evidence" value="ECO:0007669"/>
    <property type="project" value="InterPro"/>
</dbReference>
<dbReference type="PANTHER" id="PTHR11814">
    <property type="entry name" value="SULFATE TRANSPORTER"/>
    <property type="match status" value="1"/>
</dbReference>
<evidence type="ECO:0000259" key="6">
    <source>
        <dbReference type="PROSITE" id="PS50801"/>
    </source>
</evidence>
<dbReference type="RefSeq" id="WP_070155110.1">
    <property type="nucleotide sequence ID" value="NZ_MKQS01000021.1"/>
</dbReference>
<feature type="transmembrane region" description="Helical" evidence="5">
    <location>
        <begin position="104"/>
        <end position="130"/>
    </location>
</feature>
<evidence type="ECO:0000256" key="1">
    <source>
        <dbReference type="ARBA" id="ARBA00004141"/>
    </source>
</evidence>
<keyword evidence="3 5" id="KW-1133">Transmembrane helix</keyword>
<reference evidence="7 8" key="1">
    <citation type="submission" date="2016-10" db="EMBL/GenBank/DDBJ databases">
        <title>Genome of airborne Acinetobacter sp. 5-2Ac02 in the hospital environment: Species near to Acinetobacter towneri.</title>
        <authorList>
            <person name="Barbosa B."/>
            <person name="Fernandez-Garcia L."/>
            <person name="Gato E."/>
            <person name="Leao R."/>
            <person name="Albano R."/>
            <person name="Fernandez B."/>
            <person name="Fernandez-Cuenca F."/>
            <person name="Marques E."/>
            <person name="Tomas M."/>
        </authorList>
    </citation>
    <scope>NUCLEOTIDE SEQUENCE [LARGE SCALE GENOMIC DNA]</scope>
    <source>
        <strain evidence="7 8">5-2Ac02</strain>
    </source>
</reference>
<dbReference type="InterPro" id="IPR011547">
    <property type="entry name" value="SLC26A/SulP_dom"/>
</dbReference>
<feature type="transmembrane region" description="Helical" evidence="5">
    <location>
        <begin position="142"/>
        <end position="164"/>
    </location>
</feature>
<evidence type="ECO:0000256" key="4">
    <source>
        <dbReference type="ARBA" id="ARBA00023136"/>
    </source>
</evidence>
<comment type="caution">
    <text evidence="7">The sequence shown here is derived from an EMBL/GenBank/DDBJ whole genome shotgun (WGS) entry which is preliminary data.</text>
</comment>
<keyword evidence="4 5" id="KW-0472">Membrane</keyword>
<feature type="transmembrane region" description="Helical" evidence="5">
    <location>
        <begin position="344"/>
        <end position="361"/>
    </location>
</feature>
<dbReference type="Gene3D" id="3.30.750.24">
    <property type="entry name" value="STAS domain"/>
    <property type="match status" value="1"/>
</dbReference>
<dbReference type="NCBIfam" id="TIGR00815">
    <property type="entry name" value="sulP"/>
    <property type="match status" value="1"/>
</dbReference>
<evidence type="ECO:0000313" key="8">
    <source>
        <dbReference type="Proteomes" id="UP000186931"/>
    </source>
</evidence>
<dbReference type="EMBL" id="MKQS01000021">
    <property type="protein sequence ID" value="OFE42907.1"/>
    <property type="molecule type" value="Genomic_DNA"/>
</dbReference>
<dbReference type="CDD" id="cd07042">
    <property type="entry name" value="STAS_SulP_like_sulfate_transporter"/>
    <property type="match status" value="1"/>
</dbReference>
<dbReference type="InterPro" id="IPR036513">
    <property type="entry name" value="STAS_dom_sf"/>
</dbReference>
<feature type="transmembrane region" description="Helical" evidence="5">
    <location>
        <begin position="30"/>
        <end position="50"/>
    </location>
</feature>
<feature type="transmembrane region" description="Helical" evidence="5">
    <location>
        <begin position="368"/>
        <end position="385"/>
    </location>
</feature>
<dbReference type="eggNOG" id="COG0659">
    <property type="taxonomic scope" value="Bacteria"/>
</dbReference>
<dbReference type="GO" id="GO:0016020">
    <property type="term" value="C:membrane"/>
    <property type="evidence" value="ECO:0007669"/>
    <property type="project" value="UniProtKB-SubCell"/>
</dbReference>
<comment type="subcellular location">
    <subcellularLocation>
        <location evidence="1">Membrane</location>
        <topology evidence="1">Multi-pass membrane protein</topology>
    </subcellularLocation>
</comment>
<proteinExistence type="predicted"/>
<feature type="transmembrane region" description="Helical" evidence="5">
    <location>
        <begin position="308"/>
        <end position="324"/>
    </location>
</feature>
<feature type="transmembrane region" description="Helical" evidence="5">
    <location>
        <begin position="405"/>
        <end position="433"/>
    </location>
</feature>
<dbReference type="STRING" id="202956.BJN41_11340"/>
<organism evidence="7 8">
    <name type="scientific">Acinetobacter towneri</name>
    <dbReference type="NCBI Taxonomy" id="202956"/>
    <lineage>
        <taxon>Bacteria</taxon>
        <taxon>Pseudomonadati</taxon>
        <taxon>Pseudomonadota</taxon>
        <taxon>Gammaproteobacteria</taxon>
        <taxon>Moraxellales</taxon>
        <taxon>Moraxellaceae</taxon>
        <taxon>Acinetobacter</taxon>
    </lineage>
</organism>
<gene>
    <name evidence="7" type="ORF">BJN41_11340</name>
</gene>
<dbReference type="AlphaFoldDB" id="A0A1E8DZZ1"/>
<keyword evidence="2 5" id="KW-0812">Transmembrane</keyword>
<dbReference type="InterPro" id="IPR002645">
    <property type="entry name" value="STAS_dom"/>
</dbReference>
<sequence length="590" mass="64628">MSDFNSLLARVLPAWQWLRKYNAETFKTDLLSAFIVIAILVPQGMAYAMLAGLPPVMGLYASVIPMIMYALFGGSPTLSIGPVAIISMMTFATLNPLFEVGSAAYIQAACLLALLVGIISLLLGVFRFGFLIQLISHPVIKSFIIASALMIAIGQLKFVLDIPLKANNLPEFLHSFWQYVGKTHLYSVLLGVAAILFLICAPKIINSNAIRERVRGSGFLLKALPLVLVIGSIALVYSLHLQQVGIKTVGEIPSGFPPIQLPEWNTQLVLQLMPGAAMISMISFVESLSIAQATALQQRSHLNSNQELIALGLANLGAGVSSSFPVTGSLSRTVVNADAGAKTPMAGIFTSILIVIVSLYFTGFFQDLPLAVLAATIIVSIWKLVEFQSFIETWRYSKADGLAMWVTFFSVVLIDISTGLIMGIISTFILMLWRISRPHIAVIGLLEGTQHFRNIERHQVRTAPHVLSMRIDENLTFLNANTLKGFFINQVSQNPELKHVVVNCSSISSIDLSALEMLEDLNLELEKLNICLHFSEIKGPVMDKLQHSKLLQHLNGKVYLSHYLAMQEIAPELTQRARNGSLICTSSNLI</sequence>